<evidence type="ECO:0000259" key="2">
    <source>
        <dbReference type="Pfam" id="PF06559"/>
    </source>
</evidence>
<proteinExistence type="predicted"/>
<evidence type="ECO:0008006" key="6">
    <source>
        <dbReference type="Google" id="ProtNLM"/>
    </source>
</evidence>
<protein>
    <recommendedName>
        <fullName evidence="6">2'-deoxycytidine 5'-triphosphate deaminase</fullName>
    </recommendedName>
</protein>
<dbReference type="InterPro" id="IPR036157">
    <property type="entry name" value="dUTPase-like_sf"/>
</dbReference>
<dbReference type="NCBIfam" id="NF005734">
    <property type="entry name" value="PRK07559.1"/>
    <property type="match status" value="1"/>
</dbReference>
<feature type="domain" description="2'-deoxycytidine 5'-triphosphate deaminase C-terminal" evidence="3">
    <location>
        <begin position="172"/>
        <end position="361"/>
    </location>
</feature>
<dbReference type="Gene3D" id="2.70.40.10">
    <property type="match status" value="2"/>
</dbReference>
<dbReference type="PANTHER" id="PTHR42680:SF3">
    <property type="entry name" value="DCTP DEAMINASE"/>
    <property type="match status" value="1"/>
</dbReference>
<keyword evidence="1" id="KW-0732">Signal</keyword>
<reference evidence="4" key="1">
    <citation type="submission" date="2023-03" db="EMBL/GenBank/DDBJ databases">
        <authorList>
            <person name="Steffen K."/>
            <person name="Cardenas P."/>
        </authorList>
    </citation>
    <scope>NUCLEOTIDE SEQUENCE</scope>
</reference>
<evidence type="ECO:0000259" key="3">
    <source>
        <dbReference type="Pfam" id="PF22569"/>
    </source>
</evidence>
<dbReference type="GO" id="GO:0009394">
    <property type="term" value="P:2'-deoxyribonucleotide metabolic process"/>
    <property type="evidence" value="ECO:0007669"/>
    <property type="project" value="InterPro"/>
</dbReference>
<evidence type="ECO:0000313" key="5">
    <source>
        <dbReference type="Proteomes" id="UP001174909"/>
    </source>
</evidence>
<dbReference type="Pfam" id="PF06559">
    <property type="entry name" value="DCD_N"/>
    <property type="match status" value="1"/>
</dbReference>
<dbReference type="SUPFAM" id="SSF51283">
    <property type="entry name" value="dUTPase-like"/>
    <property type="match status" value="2"/>
</dbReference>
<dbReference type="GO" id="GO:0008829">
    <property type="term" value="F:dCTP deaminase activity"/>
    <property type="evidence" value="ECO:0007669"/>
    <property type="project" value="InterPro"/>
</dbReference>
<feature type="chain" id="PRO_5041263425" description="2'-deoxycytidine 5'-triphosphate deaminase" evidence="1">
    <location>
        <begin position="25"/>
        <end position="372"/>
    </location>
</feature>
<dbReference type="Pfam" id="PF22569">
    <property type="entry name" value="DCD_C"/>
    <property type="match status" value="1"/>
</dbReference>
<dbReference type="EMBL" id="CASHTH010002512">
    <property type="protein sequence ID" value="CAI8031008.1"/>
    <property type="molecule type" value="Genomic_DNA"/>
</dbReference>
<evidence type="ECO:0000313" key="4">
    <source>
        <dbReference type="EMBL" id="CAI8031008.1"/>
    </source>
</evidence>
<dbReference type="Proteomes" id="UP001174909">
    <property type="component" value="Unassembled WGS sequence"/>
</dbReference>
<name>A0AA35SKZ5_GEOBA</name>
<accession>A0AA35SKZ5</accession>
<sequence length="372" mass="39935">MAERAGVLSSTAIAVLIAEGGVDAAVPIGTGQIQPASLDLRLGPTAHRVRASFLPGRESVRAKIERLGMHEIDLAPGAVLERGCVYIVPLMESLALAPDVSAHANPKSSTGRLDIFTRLIADEAHEFDRVQPGHRGPLYAEVSPRTFSIVVRAGSRLNQIRFKRGAPGYSEGALERLHAERRLIEGEVARGGFAGGLPLSVDLAGSGGGLVGWKAKRHTDLIDLDQVGRYDPADFWEPIARPSAAGVILNPDDFYILASKESVRIPPDHAAEMVAYDTLVGEFRAHYAGFFDPGFGHDEAGGGGTRAVLEVRSHDVPFMIEDGQTIGRLLFEPLTERPAELYGRGIGSSYQRQGLALAKQFKQPRLDAVATV</sequence>
<gene>
    <name evidence="4" type="ORF">GBAR_LOCUS17593</name>
</gene>
<dbReference type="InterPro" id="IPR010550">
    <property type="entry name" value="DCD_N"/>
</dbReference>
<dbReference type="AlphaFoldDB" id="A0AA35SKZ5"/>
<dbReference type="PANTHER" id="PTHR42680">
    <property type="entry name" value="DCTP DEAMINASE"/>
    <property type="match status" value="1"/>
</dbReference>
<evidence type="ECO:0000256" key="1">
    <source>
        <dbReference type="SAM" id="SignalP"/>
    </source>
</evidence>
<organism evidence="4 5">
    <name type="scientific">Geodia barretti</name>
    <name type="common">Barrett's horny sponge</name>
    <dbReference type="NCBI Taxonomy" id="519541"/>
    <lineage>
        <taxon>Eukaryota</taxon>
        <taxon>Metazoa</taxon>
        <taxon>Porifera</taxon>
        <taxon>Demospongiae</taxon>
        <taxon>Heteroscleromorpha</taxon>
        <taxon>Tetractinellida</taxon>
        <taxon>Astrophorina</taxon>
        <taxon>Geodiidae</taxon>
        <taxon>Geodia</taxon>
    </lineage>
</organism>
<keyword evidence="5" id="KW-1185">Reference proteome</keyword>
<dbReference type="InterPro" id="IPR053811">
    <property type="entry name" value="DCD_C"/>
</dbReference>
<feature type="signal peptide" evidence="1">
    <location>
        <begin position="1"/>
        <end position="24"/>
    </location>
</feature>
<feature type="domain" description="2'-deoxycytidine 5'-triphosphate deaminase N-terminal" evidence="2">
    <location>
        <begin position="5"/>
        <end position="165"/>
    </location>
</feature>
<comment type="caution">
    <text evidence="4">The sequence shown here is derived from an EMBL/GenBank/DDBJ whole genome shotgun (WGS) entry which is preliminary data.</text>
</comment>